<feature type="domain" description="NAD-dependent epimerase/dehydratase" evidence="1">
    <location>
        <begin position="3"/>
        <end position="222"/>
    </location>
</feature>
<dbReference type="InterPro" id="IPR001509">
    <property type="entry name" value="Epimerase_deHydtase"/>
</dbReference>
<dbReference type="PANTHER" id="PTHR43245">
    <property type="entry name" value="BIFUNCTIONAL POLYMYXIN RESISTANCE PROTEIN ARNA"/>
    <property type="match status" value="1"/>
</dbReference>
<dbReference type="OrthoDB" id="1490291at2"/>
<keyword evidence="3" id="KW-1185">Reference proteome</keyword>
<evidence type="ECO:0000313" key="2">
    <source>
        <dbReference type="EMBL" id="SEA99641.1"/>
    </source>
</evidence>
<gene>
    <name evidence="2" type="ORF">SAMN05443550_10872</name>
</gene>
<dbReference type="Proteomes" id="UP000198850">
    <property type="component" value="Unassembled WGS sequence"/>
</dbReference>
<name>A0A1H4FR75_9SPHI</name>
<dbReference type="InterPro" id="IPR036291">
    <property type="entry name" value="NAD(P)-bd_dom_sf"/>
</dbReference>
<reference evidence="2 3" key="1">
    <citation type="submission" date="2016-10" db="EMBL/GenBank/DDBJ databases">
        <authorList>
            <person name="de Groot N.N."/>
        </authorList>
    </citation>
    <scope>NUCLEOTIDE SEQUENCE [LARGE SCALE GENOMIC DNA]</scope>
    <source>
        <strain evidence="2 3">DSM 19033</strain>
    </source>
</reference>
<evidence type="ECO:0000313" key="3">
    <source>
        <dbReference type="Proteomes" id="UP000198850"/>
    </source>
</evidence>
<accession>A0A1H4FR75</accession>
<dbReference type="Pfam" id="PF01370">
    <property type="entry name" value="Epimerase"/>
    <property type="match status" value="1"/>
</dbReference>
<organism evidence="2 3">
    <name type="scientific">Pedobacter hartonius</name>
    <dbReference type="NCBI Taxonomy" id="425514"/>
    <lineage>
        <taxon>Bacteria</taxon>
        <taxon>Pseudomonadati</taxon>
        <taxon>Bacteroidota</taxon>
        <taxon>Sphingobacteriia</taxon>
        <taxon>Sphingobacteriales</taxon>
        <taxon>Sphingobacteriaceae</taxon>
        <taxon>Pedobacter</taxon>
    </lineage>
</organism>
<dbReference type="EMBL" id="FNRA01000008">
    <property type="protein sequence ID" value="SEA99641.1"/>
    <property type="molecule type" value="Genomic_DNA"/>
</dbReference>
<dbReference type="STRING" id="425514.SAMN05443550_10872"/>
<dbReference type="SUPFAM" id="SSF51735">
    <property type="entry name" value="NAD(P)-binding Rossmann-fold domains"/>
    <property type="match status" value="1"/>
</dbReference>
<dbReference type="Gene3D" id="3.40.50.720">
    <property type="entry name" value="NAD(P)-binding Rossmann-like Domain"/>
    <property type="match status" value="1"/>
</dbReference>
<evidence type="ECO:0000259" key="1">
    <source>
        <dbReference type="Pfam" id="PF01370"/>
    </source>
</evidence>
<dbReference type="InterPro" id="IPR050177">
    <property type="entry name" value="Lipid_A_modif_metabolic_enz"/>
</dbReference>
<proteinExistence type="predicted"/>
<dbReference type="RefSeq" id="WP_090557882.1">
    <property type="nucleotide sequence ID" value="NZ_FNRA01000008.1"/>
</dbReference>
<dbReference type="AlphaFoldDB" id="A0A1H4FR75"/>
<sequence>MKIAITGATGFIGKKLVMKHLEMGDDVQIMSRKKRSDLDFPELVKVHHLDLMDQHEKLISFVEGIDVLYHCAAEIKDESKMFQVNVQGTKNLLDAAKGRLKHWVQLSSTGVYGHILSGEVFETQKIDPMNTYERSKVAADNLVIYAGLNNFFTYGILRPSNVFGPEMSNQSLFQLVRALDKGMFFFIGPKGANANYVPVDNVVQALILVGRDKRANGRIYNISDTRTIEEFIAQAAKCLGKAVPKLRVPLFLMKGLGLIGNMIPGSPLTTGRVDALSTRVRYDIGTIEKELDYTPVVTMEQVIEDLVEAYRRR</sequence>
<protein>
    <submittedName>
        <fullName evidence="2">Nucleoside-diphosphate-sugar epimerase</fullName>
    </submittedName>
</protein>